<protein>
    <recommendedName>
        <fullName evidence="2">MROH2B-like HEAT-repeats domain-containing protein</fullName>
    </recommendedName>
</protein>
<evidence type="ECO:0000313" key="4">
    <source>
        <dbReference type="Proteomes" id="UP000237246"/>
    </source>
</evidence>
<dbReference type="EMBL" id="PPHD01068703">
    <property type="protein sequence ID" value="POI21491.1"/>
    <property type="molecule type" value="Genomic_DNA"/>
</dbReference>
<evidence type="ECO:0000313" key="3">
    <source>
        <dbReference type="EMBL" id="POI21491.1"/>
    </source>
</evidence>
<name>A0A2P4SBN2_BAMTH</name>
<proteinExistence type="predicted"/>
<keyword evidence="1" id="KW-0472">Membrane</keyword>
<dbReference type="PANTHER" id="PTHR23120:SF44">
    <property type="entry name" value="MAESTRO HEAT-LIKE REPEAT-CONTAINING PROTEIN FAMILY MEMBER 1"/>
    <property type="match status" value="1"/>
</dbReference>
<feature type="domain" description="MROH2B-like HEAT-repeats" evidence="2">
    <location>
        <begin position="5"/>
        <end position="66"/>
    </location>
</feature>
<sequence>GDLSAQEAREEGALQQLCMDILGSLDVCVSGMTKFLWLWLLLFVMPAQYTGMLIPVSHCVRALAERGDLTGWDIEELDPHFLSSMFHGRIRNSSSQLC</sequence>
<evidence type="ECO:0000259" key="2">
    <source>
        <dbReference type="Pfam" id="PF23210"/>
    </source>
</evidence>
<evidence type="ECO:0000256" key="1">
    <source>
        <dbReference type="SAM" id="Phobius"/>
    </source>
</evidence>
<keyword evidence="1" id="KW-1133">Transmembrane helix</keyword>
<reference evidence="3 4" key="1">
    <citation type="submission" date="2018-01" db="EMBL/GenBank/DDBJ databases">
        <title>Comparison of the Chinese Bamboo Partridge and Red Junglefowl genome sequences highlights the importance of demography in genome evolution.</title>
        <authorList>
            <person name="Tiley G.P."/>
            <person name="Kimball R.T."/>
            <person name="Braun E.L."/>
            <person name="Burleigh J.G."/>
        </authorList>
    </citation>
    <scope>NUCLEOTIDE SEQUENCE [LARGE SCALE GENOMIC DNA]</scope>
    <source>
        <strain evidence="3">RTK389</strain>
        <tissue evidence="3">Blood</tissue>
    </source>
</reference>
<comment type="caution">
    <text evidence="3">The sequence shown here is derived from an EMBL/GenBank/DDBJ whole genome shotgun (WGS) entry which is preliminary data.</text>
</comment>
<keyword evidence="1" id="KW-0812">Transmembrane</keyword>
<dbReference type="OrthoDB" id="1884734at2759"/>
<dbReference type="AlphaFoldDB" id="A0A2P4SBN2"/>
<dbReference type="InterPro" id="IPR055408">
    <property type="entry name" value="HEAT_MROH2B-like"/>
</dbReference>
<organism evidence="3 4">
    <name type="scientific">Bambusicola thoracicus</name>
    <name type="common">Chinese bamboo-partridge</name>
    <name type="synonym">Perdix thoracica</name>
    <dbReference type="NCBI Taxonomy" id="9083"/>
    <lineage>
        <taxon>Eukaryota</taxon>
        <taxon>Metazoa</taxon>
        <taxon>Chordata</taxon>
        <taxon>Craniata</taxon>
        <taxon>Vertebrata</taxon>
        <taxon>Euteleostomi</taxon>
        <taxon>Archelosauria</taxon>
        <taxon>Archosauria</taxon>
        <taxon>Dinosauria</taxon>
        <taxon>Saurischia</taxon>
        <taxon>Theropoda</taxon>
        <taxon>Coelurosauria</taxon>
        <taxon>Aves</taxon>
        <taxon>Neognathae</taxon>
        <taxon>Galloanserae</taxon>
        <taxon>Galliformes</taxon>
        <taxon>Phasianidae</taxon>
        <taxon>Perdicinae</taxon>
        <taxon>Bambusicola</taxon>
    </lineage>
</organism>
<feature type="non-terminal residue" evidence="3">
    <location>
        <position position="1"/>
    </location>
</feature>
<dbReference type="Proteomes" id="UP000237246">
    <property type="component" value="Unassembled WGS sequence"/>
</dbReference>
<dbReference type="Pfam" id="PF23210">
    <property type="entry name" value="HEAT_Maestro_2"/>
    <property type="match status" value="1"/>
</dbReference>
<dbReference type="PANTHER" id="PTHR23120">
    <property type="entry name" value="MAESTRO-RELATED HEAT DOMAIN-CONTAINING"/>
    <property type="match status" value="1"/>
</dbReference>
<dbReference type="InterPro" id="IPR045206">
    <property type="entry name" value="Maestro_heat-like_prot"/>
</dbReference>
<dbReference type="GO" id="GO:0005737">
    <property type="term" value="C:cytoplasm"/>
    <property type="evidence" value="ECO:0007669"/>
    <property type="project" value="TreeGrafter"/>
</dbReference>
<keyword evidence="4" id="KW-1185">Reference proteome</keyword>
<feature type="transmembrane region" description="Helical" evidence="1">
    <location>
        <begin position="36"/>
        <end position="56"/>
    </location>
</feature>
<gene>
    <name evidence="3" type="ORF">CIB84_014760</name>
</gene>
<accession>A0A2P4SBN2</accession>